<sequence length="400" mass="41589">MNTINKLSALLALVSLSGYVSAQTSPLCGDIGEISPEIIEVNGQYPIVCELNTNTPIADGDTLRAAYYGIDVVWTIRGIVKVGNGDQALSAGQTPTTVALYVEKGVQFRSLDASALVVTRGSEIHIEGTAAEPVVMASKDNNFTGIGEWGGLVLQGYGIVNDCGTTGSVCNVEAEGVSTAGNISYFGGFDNNDSSGSITYLEIYESGFDVAGSLDAERSGNEINALTLVGVGANTILENITIKNGLDDGIEFFGGAAEVDTISIYCISDDSIDYDLGWSGSIDNAYVEQCDNVGFDGSGTAIVLADHVVEASGNPNDFDALPFSEPTITNFSFVSTGTDEALKFKEGAAGHISVTSATINVDQLGGNKGCLEIIDLETQDRISSGHLTVNAPTAPNCVIP</sequence>
<protein>
    <submittedName>
        <fullName evidence="2">Non-specific serine/threonine protein kinase</fullName>
    </submittedName>
</protein>
<dbReference type="AlphaFoldDB" id="C5BNA5"/>
<dbReference type="RefSeq" id="WP_015819280.1">
    <property type="nucleotide sequence ID" value="NC_012997.1"/>
</dbReference>
<organism evidence="2 3">
    <name type="scientific">Teredinibacter turnerae (strain ATCC 39867 / T7901)</name>
    <dbReference type="NCBI Taxonomy" id="377629"/>
    <lineage>
        <taxon>Bacteria</taxon>
        <taxon>Pseudomonadati</taxon>
        <taxon>Pseudomonadota</taxon>
        <taxon>Gammaproteobacteria</taxon>
        <taxon>Cellvibrionales</taxon>
        <taxon>Cellvibrionaceae</taxon>
        <taxon>Teredinibacter</taxon>
    </lineage>
</organism>
<evidence type="ECO:0000256" key="1">
    <source>
        <dbReference type="SAM" id="SignalP"/>
    </source>
</evidence>
<evidence type="ECO:0000313" key="3">
    <source>
        <dbReference type="Proteomes" id="UP000009080"/>
    </source>
</evidence>
<dbReference type="Proteomes" id="UP000009080">
    <property type="component" value="Chromosome"/>
</dbReference>
<feature type="signal peptide" evidence="1">
    <location>
        <begin position="1"/>
        <end position="22"/>
    </location>
</feature>
<keyword evidence="3" id="KW-1185">Reference proteome</keyword>
<dbReference type="PANTHER" id="PTHR41339">
    <property type="entry name" value="LIPL48"/>
    <property type="match status" value="1"/>
</dbReference>
<dbReference type="HOGENOM" id="CLU_688736_0_0_6"/>
<evidence type="ECO:0000313" key="2">
    <source>
        <dbReference type="EMBL" id="ACR13167.1"/>
    </source>
</evidence>
<keyword evidence="1" id="KW-0732">Signal</keyword>
<keyword evidence="2" id="KW-0418">Kinase</keyword>
<dbReference type="InterPro" id="IPR011050">
    <property type="entry name" value="Pectin_lyase_fold/virulence"/>
</dbReference>
<dbReference type="OrthoDB" id="237393at2"/>
<dbReference type="GO" id="GO:0004674">
    <property type="term" value="F:protein serine/threonine kinase activity"/>
    <property type="evidence" value="ECO:0007669"/>
    <property type="project" value="UniProtKB-KW"/>
</dbReference>
<dbReference type="PANTHER" id="PTHR41339:SF1">
    <property type="entry name" value="SECRETED PROTEIN"/>
    <property type="match status" value="1"/>
</dbReference>
<feature type="chain" id="PRO_5002946514" evidence="1">
    <location>
        <begin position="23"/>
        <end position="400"/>
    </location>
</feature>
<proteinExistence type="predicted"/>
<reference evidence="2 3" key="1">
    <citation type="journal article" date="2009" name="PLoS ONE">
        <title>The complete genome of Teredinibacter turnerae T7901: an intracellular endosymbiont of marine wood-boring bivalves (shipworms).</title>
        <authorList>
            <person name="Yang J.C."/>
            <person name="Madupu R."/>
            <person name="Durkin A.S."/>
            <person name="Ekborg N.A."/>
            <person name="Pedamallu C.S."/>
            <person name="Hostetler J.B."/>
            <person name="Radune D."/>
            <person name="Toms B.S."/>
            <person name="Henrissat B."/>
            <person name="Coutinho P.M."/>
            <person name="Schwarz S."/>
            <person name="Field L."/>
            <person name="Trindade-Silva A.E."/>
            <person name="Soares C.A.G."/>
            <person name="Elshahawi S."/>
            <person name="Hanora A."/>
            <person name="Schmidt E.W."/>
            <person name="Haygood M.G."/>
            <person name="Posfai J."/>
            <person name="Benner J."/>
            <person name="Madinger C."/>
            <person name="Nove J."/>
            <person name="Anton B."/>
            <person name="Chaudhary K."/>
            <person name="Foster J."/>
            <person name="Holman A."/>
            <person name="Kumar S."/>
            <person name="Lessard P.A."/>
            <person name="Luyten Y.A."/>
            <person name="Slatko B."/>
            <person name="Wood N."/>
            <person name="Wu B."/>
            <person name="Teplitski M."/>
            <person name="Mougous J.D."/>
            <person name="Ward N."/>
            <person name="Eisen J.A."/>
            <person name="Badger J.H."/>
            <person name="Distel D.L."/>
        </authorList>
    </citation>
    <scope>NUCLEOTIDE SEQUENCE [LARGE SCALE GENOMIC DNA]</scope>
    <source>
        <strain evidence="3">ATCC 39867 / T7901</strain>
    </source>
</reference>
<keyword evidence="2" id="KW-0808">Transferase</keyword>
<keyword evidence="2" id="KW-0723">Serine/threonine-protein kinase</keyword>
<dbReference type="KEGG" id="ttu:TERTU_2890"/>
<dbReference type="SUPFAM" id="SSF51126">
    <property type="entry name" value="Pectin lyase-like"/>
    <property type="match status" value="1"/>
</dbReference>
<gene>
    <name evidence="2" type="ordered locus">TERTU_2890</name>
</gene>
<dbReference type="EMBL" id="CP001614">
    <property type="protein sequence ID" value="ACR13167.1"/>
    <property type="molecule type" value="Genomic_DNA"/>
</dbReference>
<name>C5BNA5_TERTT</name>
<dbReference type="STRING" id="377629.TERTU_2890"/>
<dbReference type="eggNOG" id="COG2182">
    <property type="taxonomic scope" value="Bacteria"/>
</dbReference>
<accession>C5BNA5</accession>